<dbReference type="AlphaFoldDB" id="A0A1Z1WGK4"/>
<evidence type="ECO:0000313" key="3">
    <source>
        <dbReference type="Proteomes" id="UP000195880"/>
    </source>
</evidence>
<evidence type="ECO:0000313" key="2">
    <source>
        <dbReference type="EMBL" id="ARX85571.1"/>
    </source>
</evidence>
<dbReference type="KEGG" id="salf:SMD44_05035"/>
<sequence length="83" mass="7849">MGQGRGGGAGGGVLGEAGRHQVAEVAGEGAEFGLLVDDLVEQGGGGVAGEGGARGGRVDEDRAEGEDVGGAGDALAEDLLGDM</sequence>
<protein>
    <submittedName>
        <fullName evidence="2">Uncharacterized protein</fullName>
    </submittedName>
</protein>
<keyword evidence="3" id="KW-1185">Reference proteome</keyword>
<name>A0A1Z1WGK4_9ACTN</name>
<accession>A0A1Z1WGK4</accession>
<dbReference type="Proteomes" id="UP000195880">
    <property type="component" value="Chromosome"/>
</dbReference>
<evidence type="ECO:0000256" key="1">
    <source>
        <dbReference type="SAM" id="MobiDB-lite"/>
    </source>
</evidence>
<reference evidence="2 3" key="1">
    <citation type="submission" date="2017-05" db="EMBL/GenBank/DDBJ databases">
        <title>Streptomyces alboflavus Genome sequencing and assembly.</title>
        <authorList>
            <person name="Wang Y."/>
            <person name="Du B."/>
            <person name="Ding Y."/>
            <person name="Liu H."/>
            <person name="Hou Q."/>
            <person name="Liu K."/>
            <person name="Wang C."/>
            <person name="Yao L."/>
        </authorList>
    </citation>
    <scope>NUCLEOTIDE SEQUENCE [LARGE SCALE GENOMIC DNA]</scope>
    <source>
        <strain evidence="2 3">MDJK44</strain>
    </source>
</reference>
<organism evidence="2 3">
    <name type="scientific">Streptomyces alboflavus</name>
    <dbReference type="NCBI Taxonomy" id="67267"/>
    <lineage>
        <taxon>Bacteria</taxon>
        <taxon>Bacillati</taxon>
        <taxon>Actinomycetota</taxon>
        <taxon>Actinomycetes</taxon>
        <taxon>Kitasatosporales</taxon>
        <taxon>Streptomycetaceae</taxon>
        <taxon>Streptomyces</taxon>
    </lineage>
</organism>
<dbReference type="EMBL" id="CP021748">
    <property type="protein sequence ID" value="ARX85571.1"/>
    <property type="molecule type" value="Genomic_DNA"/>
</dbReference>
<feature type="compositionally biased region" description="Gly residues" evidence="1">
    <location>
        <begin position="44"/>
        <end position="55"/>
    </location>
</feature>
<gene>
    <name evidence="2" type="ORF">SMD44_05035</name>
</gene>
<feature type="region of interest" description="Disordered" evidence="1">
    <location>
        <begin position="44"/>
        <end position="83"/>
    </location>
</feature>
<proteinExistence type="predicted"/>